<feature type="domain" description="Peptidase S8/S53" evidence="7">
    <location>
        <begin position="144"/>
        <end position="456"/>
    </location>
</feature>
<evidence type="ECO:0000256" key="2">
    <source>
        <dbReference type="ARBA" id="ARBA00022670"/>
    </source>
</evidence>
<dbReference type="EMBL" id="JPGY02000001">
    <property type="protein sequence ID" value="KRU11579.1"/>
    <property type="molecule type" value="Genomic_DNA"/>
</dbReference>
<evidence type="ECO:0000313" key="10">
    <source>
        <dbReference type="Proteomes" id="UP000028042"/>
    </source>
</evidence>
<evidence type="ECO:0000313" key="8">
    <source>
        <dbReference type="EMBL" id="AJA52411.1"/>
    </source>
</evidence>
<evidence type="ECO:0000256" key="3">
    <source>
        <dbReference type="ARBA" id="ARBA00022801"/>
    </source>
</evidence>
<dbReference type="AlphaFoldDB" id="A0A0H3J8W0"/>
<keyword evidence="2 5" id="KW-0645">Protease</keyword>
<dbReference type="EC" id="3.4.21.62" evidence="9"/>
<dbReference type="PANTHER" id="PTHR43806:SF11">
    <property type="entry name" value="CEREVISIN-RELATED"/>
    <property type="match status" value="1"/>
</dbReference>
<keyword evidence="11" id="KW-1185">Reference proteome</keyword>
<dbReference type="Gene3D" id="3.40.50.200">
    <property type="entry name" value="Peptidase S8/S53 domain"/>
    <property type="match status" value="1"/>
</dbReference>
<reference evidence="9" key="2">
    <citation type="submission" date="2015-10" db="EMBL/GenBank/DDBJ databases">
        <title>Improved Draft Genome Sequence of Clostridium pasteurianum Strain ATCC 6013 (DSM 525) Using a Hybrid Next-Generation Sequencing Approach.</title>
        <authorList>
            <person name="Pyne M.E."/>
            <person name="Utturkar S.M."/>
            <person name="Brown S.D."/>
            <person name="Moo-Young M."/>
            <person name="Chung D.A."/>
            <person name="Chou P.C."/>
        </authorList>
    </citation>
    <scope>NUCLEOTIDE SEQUENCE</scope>
    <source>
        <strain evidence="9">ATCC 6013</strain>
    </source>
</reference>
<dbReference type="InterPro" id="IPR023827">
    <property type="entry name" value="Peptidase_S8_Asp-AS"/>
</dbReference>
<dbReference type="PROSITE" id="PS00136">
    <property type="entry name" value="SUBTILASE_ASP"/>
    <property type="match status" value="1"/>
</dbReference>
<dbReference type="PANTHER" id="PTHR43806">
    <property type="entry name" value="PEPTIDASE S8"/>
    <property type="match status" value="1"/>
</dbReference>
<accession>A0A0H3J8W0</accession>
<evidence type="ECO:0000256" key="4">
    <source>
        <dbReference type="ARBA" id="ARBA00022825"/>
    </source>
</evidence>
<dbReference type="KEGG" id="cpat:CLPA_c23530"/>
<dbReference type="PROSITE" id="PS51892">
    <property type="entry name" value="SUBTILASE"/>
    <property type="match status" value="1"/>
</dbReference>
<dbReference type="RefSeq" id="WP_003441391.1">
    <property type="nucleotide sequence ID" value="NZ_ANZB01000002.1"/>
</dbReference>
<reference evidence="8 11" key="1">
    <citation type="journal article" date="2015" name="Genome Announc.">
        <title>Complete Genome Sequence of the Nitrogen-Fixing and Solvent-Producing Clostridium pasteurianum DSM 525.</title>
        <authorList>
            <person name="Poehlein A."/>
            <person name="Grosse-Honebrink A."/>
            <person name="Zhang Y."/>
            <person name="Minton N.P."/>
            <person name="Daniel R."/>
        </authorList>
    </citation>
    <scope>NUCLEOTIDE SEQUENCE [LARGE SCALE GENOMIC DNA]</scope>
    <source>
        <strain evidence="8">DSM 525</strain>
        <strain evidence="11">DSM 525 / ATCC 6013</strain>
    </source>
</reference>
<dbReference type="Pfam" id="PF00082">
    <property type="entry name" value="Peptidase_S8"/>
    <property type="match status" value="1"/>
</dbReference>
<organism evidence="8 11">
    <name type="scientific">Clostridium pasteurianum DSM 525 = ATCC 6013</name>
    <dbReference type="NCBI Taxonomy" id="1262449"/>
    <lineage>
        <taxon>Bacteria</taxon>
        <taxon>Bacillati</taxon>
        <taxon>Bacillota</taxon>
        <taxon>Clostridia</taxon>
        <taxon>Eubacteriales</taxon>
        <taxon>Clostridiaceae</taxon>
        <taxon>Clostridium</taxon>
    </lineage>
</organism>
<dbReference type="Gene3D" id="3.30.70.80">
    <property type="entry name" value="Peptidase S8 propeptide/proteinase inhibitor I9"/>
    <property type="match status" value="1"/>
</dbReference>
<comment type="similarity">
    <text evidence="1 5 6">Belongs to the peptidase S8 family.</text>
</comment>
<evidence type="ECO:0000256" key="6">
    <source>
        <dbReference type="RuleBase" id="RU003355"/>
    </source>
</evidence>
<dbReference type="InterPro" id="IPR000209">
    <property type="entry name" value="Peptidase_S8/S53_dom"/>
</dbReference>
<dbReference type="PATRIC" id="fig|1262449.3.peg.637"/>
<keyword evidence="3 5" id="KW-0378">Hydrolase</keyword>
<evidence type="ECO:0000313" key="11">
    <source>
        <dbReference type="Proteomes" id="UP000030905"/>
    </source>
</evidence>
<dbReference type="Proteomes" id="UP000030905">
    <property type="component" value="Chromosome"/>
</dbReference>
<dbReference type="Proteomes" id="UP000028042">
    <property type="component" value="Unassembled WGS sequence"/>
</dbReference>
<reference evidence="9 10" key="3">
    <citation type="journal article" name="Genome Announc.">
        <title>Improved Draft Genome Sequence of Clostridium pasteurianum Strain ATCC 6013 (DSM 525) Using a Hybrid Next-Generation Sequencing Approach.</title>
        <authorList>
            <person name="Pyne M.E."/>
            <person name="Utturkar S."/>
            <person name="Brown S.D."/>
            <person name="Moo-Young M."/>
            <person name="Chung D.A."/>
            <person name="Chou C.P."/>
        </authorList>
    </citation>
    <scope>NUCLEOTIDE SEQUENCE [LARGE SCALE GENOMIC DNA]</scope>
    <source>
        <strain evidence="9 10">ATCC 6013</strain>
    </source>
</reference>
<dbReference type="InterPro" id="IPR015500">
    <property type="entry name" value="Peptidase_S8_subtilisin-rel"/>
</dbReference>
<dbReference type="SUPFAM" id="SSF52743">
    <property type="entry name" value="Subtilisin-like"/>
    <property type="match status" value="1"/>
</dbReference>
<proteinExistence type="inferred from homology"/>
<dbReference type="InterPro" id="IPR050131">
    <property type="entry name" value="Peptidase_S8_subtilisin-like"/>
</dbReference>
<evidence type="ECO:0000313" key="9">
    <source>
        <dbReference type="EMBL" id="KRU11579.1"/>
    </source>
</evidence>
<feature type="active site" description="Charge relay system" evidence="5">
    <location>
        <position position="196"/>
    </location>
</feature>
<evidence type="ECO:0000256" key="1">
    <source>
        <dbReference type="ARBA" id="ARBA00011073"/>
    </source>
</evidence>
<dbReference type="InterPro" id="IPR023828">
    <property type="entry name" value="Peptidase_S8_Ser-AS"/>
</dbReference>
<dbReference type="KEGG" id="cpae:CPAST_c23530"/>
<dbReference type="GO" id="GO:0006508">
    <property type="term" value="P:proteolysis"/>
    <property type="evidence" value="ECO:0007669"/>
    <property type="project" value="UniProtKB-KW"/>
</dbReference>
<gene>
    <name evidence="8" type="primary">nisP</name>
    <name evidence="8" type="ORF">CLPA_c23530</name>
    <name evidence="9" type="ORF">CP6013_00826</name>
</gene>
<keyword evidence="4 5" id="KW-0720">Serine protease</keyword>
<sequence length="467" mass="50910">MKRIKRFIFILLFFAISVLNINAYGQEVPNSSINLIITYKNNGIDKNIESFISNSSGQVISEMPELGAIEVRCNPNLIPKLKNYSNVESISPDLIIKLQKTKIVPFTEVNKVSTNNADLFNKYQWDIKKVTNNGKSFNLQSGNHNVVVGIIDTGVDENHPDLKSNFLGGKNFIPKNFENDPTETADPNDIEDRNGHGTHVAGTIAGNGRIIGVAPNIGFKSYRVFNALGDTSASIIASAIIQATKDKVKVINLSIEGYNFKGKCFWTDPSTDTVYDLGNDMKDYSLYKKAIKYAVNNGVTVVASAGNDSLDCSNGKNITDYLNEEYGSQGFKYVGVGIEVPGDIKGVINVSATDENNTLASYSNYGLGVVDIAAPGGDMNFVNDSIDFSSMCLSTYLNNSYMYMAGTSMAAPKISATAALIISEYGNVRPEVVTKKIYKSAESLNIKDSNKYFGHGLVNAYNALTNY</sequence>
<dbReference type="PRINTS" id="PR00723">
    <property type="entry name" value="SUBTILISIN"/>
</dbReference>
<evidence type="ECO:0000256" key="5">
    <source>
        <dbReference type="PROSITE-ProRule" id="PRU01240"/>
    </source>
</evidence>
<dbReference type="eggNOG" id="COG1404">
    <property type="taxonomic scope" value="Bacteria"/>
</dbReference>
<dbReference type="InterPro" id="IPR037045">
    <property type="entry name" value="S8pro/Inhibitor_I9_sf"/>
</dbReference>
<evidence type="ECO:0000259" key="7">
    <source>
        <dbReference type="Pfam" id="PF00082"/>
    </source>
</evidence>
<dbReference type="EMBL" id="CP009268">
    <property type="protein sequence ID" value="AJA52411.1"/>
    <property type="molecule type" value="Genomic_DNA"/>
</dbReference>
<protein>
    <submittedName>
        <fullName evidence="8">Nisin leader peptide-processing serine protease NisP</fullName>
        <ecNumber evidence="8">3.4.21.-</ecNumber>
    </submittedName>
    <submittedName>
        <fullName evidence="9">Subtilisin</fullName>
        <ecNumber evidence="9">3.4.21.62</ecNumber>
    </submittedName>
</protein>
<dbReference type="PROSITE" id="PS00137">
    <property type="entry name" value="SUBTILASE_HIS"/>
    <property type="match status" value="1"/>
</dbReference>
<name>A0A0H3J8W0_CLOPA</name>
<feature type="active site" description="Charge relay system" evidence="5">
    <location>
        <position position="408"/>
    </location>
</feature>
<dbReference type="GeneID" id="93074497"/>
<dbReference type="InterPro" id="IPR036852">
    <property type="entry name" value="Peptidase_S8/S53_dom_sf"/>
</dbReference>
<dbReference type="GO" id="GO:0004252">
    <property type="term" value="F:serine-type endopeptidase activity"/>
    <property type="evidence" value="ECO:0007669"/>
    <property type="project" value="UniProtKB-UniRule"/>
</dbReference>
<dbReference type="PROSITE" id="PS00138">
    <property type="entry name" value="SUBTILASE_SER"/>
    <property type="match status" value="1"/>
</dbReference>
<dbReference type="InterPro" id="IPR022398">
    <property type="entry name" value="Peptidase_S8_His-AS"/>
</dbReference>
<feature type="active site" description="Charge relay system" evidence="5">
    <location>
        <position position="152"/>
    </location>
</feature>
<dbReference type="EC" id="3.4.21.-" evidence="8"/>